<dbReference type="GO" id="GO:0006412">
    <property type="term" value="P:translation"/>
    <property type="evidence" value="ECO:0007669"/>
    <property type="project" value="InterPro"/>
</dbReference>
<feature type="region of interest" description="Disordered" evidence="8">
    <location>
        <begin position="1"/>
        <end position="66"/>
    </location>
</feature>
<evidence type="ECO:0000256" key="7">
    <source>
        <dbReference type="RuleBase" id="RU003823"/>
    </source>
</evidence>
<dbReference type="InterPro" id="IPR014721">
    <property type="entry name" value="Ribsml_uS5_D2-typ_fold_subgr"/>
</dbReference>
<evidence type="ECO:0000313" key="11">
    <source>
        <dbReference type="Proteomes" id="UP000230833"/>
    </source>
</evidence>
<evidence type="ECO:0000256" key="6">
    <source>
        <dbReference type="PROSITE-ProRule" id="PRU00268"/>
    </source>
</evidence>
<dbReference type="Pfam" id="PF03719">
    <property type="entry name" value="Ribosomal_S5_C"/>
    <property type="match status" value="1"/>
</dbReference>
<dbReference type="Gene3D" id="3.30.160.20">
    <property type="match status" value="1"/>
</dbReference>
<organism evidence="10 11">
    <name type="scientific">Candidatus Vogelbacteria bacterium CG10_big_fil_rev_8_21_14_0_10_45_14</name>
    <dbReference type="NCBI Taxonomy" id="1975042"/>
    <lineage>
        <taxon>Bacteria</taxon>
        <taxon>Candidatus Vogeliibacteriota</taxon>
    </lineage>
</organism>
<dbReference type="InterPro" id="IPR013810">
    <property type="entry name" value="Ribosomal_uS5_N"/>
</dbReference>
<dbReference type="SUPFAM" id="SSF54211">
    <property type="entry name" value="Ribosomal protein S5 domain 2-like"/>
    <property type="match status" value="1"/>
</dbReference>
<accession>A0A2H0RJT5</accession>
<sequence length="202" mass="21457">MENDKQQNNTPSGNVASTPVRRRNTGGDNKRGPSTGGGRGGERGRGGKQGGRGGERRDRPKPEFDSKIISIRRVARVVAGGRRFSFSVVMVMGDKKGRVGVGVGKATDTALAIDKATRNGKKNMINLPSEMGSSIPEPVEMKYSSARIMMRPALGRGLIAGSAVRTVLSLAGRTDINAKIISPSKNKLNIARATVKALQTFI</sequence>
<evidence type="ECO:0000256" key="5">
    <source>
        <dbReference type="ARBA" id="ARBA00035519"/>
    </source>
</evidence>
<comment type="caution">
    <text evidence="10">The sequence shown here is derived from an EMBL/GenBank/DDBJ whole genome shotgun (WGS) entry which is preliminary data.</text>
</comment>
<evidence type="ECO:0000259" key="9">
    <source>
        <dbReference type="PROSITE" id="PS50881"/>
    </source>
</evidence>
<proteinExistence type="inferred from homology"/>
<evidence type="ECO:0000313" key="10">
    <source>
        <dbReference type="EMBL" id="PIR46822.1"/>
    </source>
</evidence>
<dbReference type="PANTHER" id="PTHR48277:SF1">
    <property type="entry name" value="MITOCHONDRIAL RIBOSOMAL PROTEIN S5"/>
    <property type="match status" value="1"/>
</dbReference>
<keyword evidence="2 6" id="KW-0689">Ribosomal protein</keyword>
<dbReference type="AlphaFoldDB" id="A0A2H0RJT5"/>
<dbReference type="GO" id="GO:0003723">
    <property type="term" value="F:RNA binding"/>
    <property type="evidence" value="ECO:0007669"/>
    <property type="project" value="InterPro"/>
</dbReference>
<dbReference type="InterPro" id="IPR005324">
    <property type="entry name" value="Ribosomal_uS5_C"/>
</dbReference>
<dbReference type="PANTHER" id="PTHR48277">
    <property type="entry name" value="MITOCHONDRIAL RIBOSOMAL PROTEIN S5"/>
    <property type="match status" value="1"/>
</dbReference>
<dbReference type="GO" id="GO:0005840">
    <property type="term" value="C:ribosome"/>
    <property type="evidence" value="ECO:0007669"/>
    <property type="project" value="UniProtKB-KW"/>
</dbReference>
<feature type="compositionally biased region" description="Basic and acidic residues" evidence="8">
    <location>
        <begin position="53"/>
        <end position="66"/>
    </location>
</feature>
<dbReference type="Gene3D" id="3.30.230.10">
    <property type="match status" value="1"/>
</dbReference>
<keyword evidence="3 6" id="KW-0687">Ribonucleoprotein</keyword>
<feature type="compositionally biased region" description="Polar residues" evidence="8">
    <location>
        <begin position="1"/>
        <end position="17"/>
    </location>
</feature>
<gene>
    <name evidence="10" type="ORF">COV07_02465</name>
</gene>
<dbReference type="GO" id="GO:0005737">
    <property type="term" value="C:cytoplasm"/>
    <property type="evidence" value="ECO:0007669"/>
    <property type="project" value="UniProtKB-ARBA"/>
</dbReference>
<evidence type="ECO:0000256" key="1">
    <source>
        <dbReference type="ARBA" id="ARBA00008945"/>
    </source>
</evidence>
<name>A0A2H0RJT5_9BACT</name>
<dbReference type="GO" id="GO:1990904">
    <property type="term" value="C:ribonucleoprotein complex"/>
    <property type="evidence" value="ECO:0007669"/>
    <property type="project" value="UniProtKB-UniRule"/>
</dbReference>
<dbReference type="SUPFAM" id="SSF54768">
    <property type="entry name" value="dsRNA-binding domain-like"/>
    <property type="match status" value="1"/>
</dbReference>
<evidence type="ECO:0000256" key="8">
    <source>
        <dbReference type="SAM" id="MobiDB-lite"/>
    </source>
</evidence>
<comment type="similarity">
    <text evidence="1 7">Belongs to the universal ribosomal protein uS5 family.</text>
</comment>
<feature type="domain" description="S5 DRBM" evidence="9">
    <location>
        <begin position="64"/>
        <end position="127"/>
    </location>
</feature>
<protein>
    <recommendedName>
        <fullName evidence="4">Small ribosomal subunit protein uS5</fullName>
    </recommendedName>
    <alternativeName>
        <fullName evidence="5">30S ribosomal protein S5</fullName>
    </alternativeName>
</protein>
<evidence type="ECO:0000256" key="4">
    <source>
        <dbReference type="ARBA" id="ARBA00035255"/>
    </source>
</evidence>
<evidence type="ECO:0000256" key="3">
    <source>
        <dbReference type="ARBA" id="ARBA00023274"/>
    </source>
</evidence>
<dbReference type="Pfam" id="PF00333">
    <property type="entry name" value="Ribosomal_S5"/>
    <property type="match status" value="1"/>
</dbReference>
<dbReference type="Proteomes" id="UP000230833">
    <property type="component" value="Unassembled WGS sequence"/>
</dbReference>
<evidence type="ECO:0000256" key="2">
    <source>
        <dbReference type="ARBA" id="ARBA00022980"/>
    </source>
</evidence>
<dbReference type="FunFam" id="3.30.230.10:FF:000002">
    <property type="entry name" value="30S ribosomal protein S5"/>
    <property type="match status" value="1"/>
</dbReference>
<dbReference type="PROSITE" id="PS50881">
    <property type="entry name" value="S5_DSRBD"/>
    <property type="match status" value="1"/>
</dbReference>
<dbReference type="InterPro" id="IPR000851">
    <property type="entry name" value="Ribosomal_uS5"/>
</dbReference>
<reference evidence="10 11" key="1">
    <citation type="submission" date="2017-09" db="EMBL/GenBank/DDBJ databases">
        <title>Depth-based differentiation of microbial function through sediment-hosted aquifers and enrichment of novel symbionts in the deep terrestrial subsurface.</title>
        <authorList>
            <person name="Probst A.J."/>
            <person name="Ladd B."/>
            <person name="Jarett J.K."/>
            <person name="Geller-Mcgrath D.E."/>
            <person name="Sieber C.M."/>
            <person name="Emerson J.B."/>
            <person name="Anantharaman K."/>
            <person name="Thomas B.C."/>
            <person name="Malmstrom R."/>
            <person name="Stieglmeier M."/>
            <person name="Klingl A."/>
            <person name="Woyke T."/>
            <person name="Ryan C.M."/>
            <person name="Banfield J.F."/>
        </authorList>
    </citation>
    <scope>NUCLEOTIDE SEQUENCE [LARGE SCALE GENOMIC DNA]</scope>
    <source>
        <strain evidence="10">CG10_big_fil_rev_8_21_14_0_10_45_14</strain>
    </source>
</reference>
<dbReference type="InterPro" id="IPR020568">
    <property type="entry name" value="Ribosomal_Su5_D2-typ_SF"/>
</dbReference>
<dbReference type="GO" id="GO:0003735">
    <property type="term" value="F:structural constituent of ribosome"/>
    <property type="evidence" value="ECO:0007669"/>
    <property type="project" value="UniProtKB-UniRule"/>
</dbReference>
<dbReference type="EMBL" id="PCYL01000028">
    <property type="protein sequence ID" value="PIR46822.1"/>
    <property type="molecule type" value="Genomic_DNA"/>
</dbReference>